<evidence type="ECO:0000256" key="1">
    <source>
        <dbReference type="SAM" id="MobiDB-lite"/>
    </source>
</evidence>
<organism evidence="2 3">
    <name type="scientific">Schizophyllum amplum</name>
    <dbReference type="NCBI Taxonomy" id="97359"/>
    <lineage>
        <taxon>Eukaryota</taxon>
        <taxon>Fungi</taxon>
        <taxon>Dikarya</taxon>
        <taxon>Basidiomycota</taxon>
        <taxon>Agaricomycotina</taxon>
        <taxon>Agaricomycetes</taxon>
        <taxon>Agaricomycetidae</taxon>
        <taxon>Agaricales</taxon>
        <taxon>Schizophyllaceae</taxon>
        <taxon>Schizophyllum</taxon>
    </lineage>
</organism>
<evidence type="ECO:0000313" key="3">
    <source>
        <dbReference type="Proteomes" id="UP000320762"/>
    </source>
</evidence>
<protein>
    <submittedName>
        <fullName evidence="2">Uncharacterized protein</fullName>
    </submittedName>
</protein>
<comment type="caution">
    <text evidence="2">The sequence shown here is derived from an EMBL/GenBank/DDBJ whole genome shotgun (WGS) entry which is preliminary data.</text>
</comment>
<sequence length="708" mass="78770">MRMRSATEDDRAMARALANMRYAACTSDDLDFLRSRVVNSSPHAPKLNDVRFRDVSIITAWNAEKDVFNELGCQRFAHDTNQELVSFYSCDVLAPADSPSNKKKRRRPKKKGNKSTYGIPERTQASIWAALPCFTGHVAGRLDLCKGMPVMIRSNIATELCMTKGQEAVVYDWVASQGDQKQRILDVLFVKLVNPPKTIKIDGLEENVVPLSKQMERVECLLRNDSTIVVERHQVPVLLNFAMTDYAAQGKTRPNNVVNLTHSKTHQAYYTALSRSSSAEGTAIVSSFTPSKITSGLDVQLKREFRNLELLNEITRLRYESVLPDEVLGDTRNSIIKSYLDWRGKGYEMPGLHSALRWAETESASDEFEVPFGRQKWQFASKEGAVAEPGTVAGVKRRQSNGVADGRSAKVSRPAIGETVVTTALRTPAPLGYEWDDQNWSCPYDSLFTILRAVWVGDPARWTPYFKSISPVATELASHWAAHLQGSMAWAETRDAARKSLHEQNPAAFPVGMKPASVSELASAVLTRAPLATRERKCVSCGDMSHRTLALSQCNTLYTTNLLRGRSREMFNTSDWLTEILKGTARAVRCTKCKSQTSPVVHTHCIPDLLCLDRQSAPLVISPHLTYDGCTMLLRGIVYWGENHFTCRVVDATGMVHRHDGIVDGDRCVQETSLDRVDPITLGSVPSSGTGERQAVLLLYEKTNRGTL</sequence>
<feature type="region of interest" description="Disordered" evidence="1">
    <location>
        <begin position="97"/>
        <end position="117"/>
    </location>
</feature>
<dbReference type="STRING" id="97359.A0A550C7S1"/>
<reference evidence="2 3" key="1">
    <citation type="journal article" date="2019" name="New Phytol.">
        <title>Comparative genomics reveals unique wood-decay strategies and fruiting body development in the Schizophyllaceae.</title>
        <authorList>
            <person name="Almasi E."/>
            <person name="Sahu N."/>
            <person name="Krizsan K."/>
            <person name="Balint B."/>
            <person name="Kovacs G.M."/>
            <person name="Kiss B."/>
            <person name="Cseklye J."/>
            <person name="Drula E."/>
            <person name="Henrissat B."/>
            <person name="Nagy I."/>
            <person name="Chovatia M."/>
            <person name="Adam C."/>
            <person name="LaButti K."/>
            <person name="Lipzen A."/>
            <person name="Riley R."/>
            <person name="Grigoriev I.V."/>
            <person name="Nagy L.G."/>
        </authorList>
    </citation>
    <scope>NUCLEOTIDE SEQUENCE [LARGE SCALE GENOMIC DNA]</scope>
    <source>
        <strain evidence="2 3">NL-1724</strain>
    </source>
</reference>
<keyword evidence="3" id="KW-1185">Reference proteome</keyword>
<dbReference type="Proteomes" id="UP000320762">
    <property type="component" value="Unassembled WGS sequence"/>
</dbReference>
<dbReference type="SUPFAM" id="SSF52540">
    <property type="entry name" value="P-loop containing nucleoside triphosphate hydrolases"/>
    <property type="match status" value="1"/>
</dbReference>
<dbReference type="InterPro" id="IPR027417">
    <property type="entry name" value="P-loop_NTPase"/>
</dbReference>
<accession>A0A550C7S1</accession>
<dbReference type="AlphaFoldDB" id="A0A550C7S1"/>
<dbReference type="EMBL" id="VDMD01000019">
    <property type="protein sequence ID" value="TRM60860.1"/>
    <property type="molecule type" value="Genomic_DNA"/>
</dbReference>
<gene>
    <name evidence="2" type="ORF">BD626DRAFT_406593</name>
</gene>
<evidence type="ECO:0000313" key="2">
    <source>
        <dbReference type="EMBL" id="TRM60860.1"/>
    </source>
</evidence>
<dbReference type="OrthoDB" id="3247165at2759"/>
<feature type="compositionally biased region" description="Basic residues" evidence="1">
    <location>
        <begin position="101"/>
        <end position="113"/>
    </location>
</feature>
<proteinExistence type="predicted"/>
<name>A0A550C7S1_9AGAR</name>